<feature type="binding site" evidence="2">
    <location>
        <begin position="57"/>
        <end position="59"/>
    </location>
    <ligand>
        <name>substrate</name>
    </ligand>
</feature>
<dbReference type="InterPro" id="IPR018520">
    <property type="entry name" value="UPP_synth-like_CS"/>
</dbReference>
<feature type="binding site" evidence="2">
    <location>
        <position position="63"/>
    </location>
    <ligand>
        <name>substrate</name>
    </ligand>
</feature>
<feature type="binding site" evidence="2">
    <location>
        <position position="29"/>
    </location>
    <ligand>
        <name>substrate</name>
    </ligand>
</feature>
<dbReference type="Proteomes" id="UP000042527">
    <property type="component" value="Unassembled WGS sequence"/>
</dbReference>
<accession>A0A0B7GW85</accession>
<keyword evidence="5" id="KW-1185">Reference proteome</keyword>
<dbReference type="CDD" id="cd00475">
    <property type="entry name" value="Cis_IPPS"/>
    <property type="match status" value="1"/>
</dbReference>
<dbReference type="GO" id="GO:0000287">
    <property type="term" value="F:magnesium ion binding"/>
    <property type="evidence" value="ECO:0007669"/>
    <property type="project" value="UniProtKB-UniRule"/>
</dbReference>
<proteinExistence type="inferred from homology"/>
<dbReference type="EC" id="2.5.1.-" evidence="2"/>
<sequence>MKTIEHIAIIMDGNGRWAQQRGLYRSRGHQEGYETAKKIVKAVSALKIPYITLYAFSTENWKRTTEEVGFLMRLIKKHLRAEFQFYVENNIRMIHIGNLSALPKDIQKEISDVTEKTKHHAGTAVVFAINYGGKDEIIRALQKIPADKINSITESSFSEYLDYPLPDVDLLIRTGGEKRISNFLLWQTAYAELYFTDTLWPDFTEDDLHQALQSYKHRDRRFGGIT</sequence>
<protein>
    <recommendedName>
        <fullName evidence="2">Isoprenyl transferase</fullName>
        <ecNumber evidence="2">2.5.1.-</ecNumber>
    </recommendedName>
</protein>
<reference evidence="5" key="2">
    <citation type="submission" date="2015-01" db="EMBL/GenBank/DDBJ databases">
        <authorList>
            <person name="Manzoor Shahid"/>
            <person name="Zubair Saima"/>
        </authorList>
    </citation>
    <scope>NUCLEOTIDE SEQUENCE [LARGE SCALE GENOMIC DNA]</scope>
    <source>
        <strain evidence="5">V1</strain>
    </source>
</reference>
<gene>
    <name evidence="3" type="primary">ispU</name>
    <name evidence="4" type="synonym">uppS</name>
    <name evidence="4" type="ORF">FUT82_12225</name>
    <name evidence="3" type="ORF">TPHV1_160036</name>
</gene>
<dbReference type="GO" id="GO:0016094">
    <property type="term" value="P:polyprenol biosynthetic process"/>
    <property type="evidence" value="ECO:0007669"/>
    <property type="project" value="TreeGrafter"/>
</dbReference>
<evidence type="ECO:0000313" key="4">
    <source>
        <dbReference type="EMBL" id="QEJ98691.1"/>
    </source>
</evidence>
<dbReference type="EMBL" id="CP042817">
    <property type="protein sequence ID" value="QEJ98691.1"/>
    <property type="molecule type" value="Genomic_DNA"/>
</dbReference>
<evidence type="ECO:0000313" key="3">
    <source>
        <dbReference type="EMBL" id="CEM61235.1"/>
    </source>
</evidence>
<evidence type="ECO:0000313" key="6">
    <source>
        <dbReference type="Proteomes" id="UP000323594"/>
    </source>
</evidence>
<dbReference type="SUPFAM" id="SSF64005">
    <property type="entry name" value="Undecaprenyl diphosphate synthase"/>
    <property type="match status" value="1"/>
</dbReference>
<feature type="binding site" evidence="2">
    <location>
        <position position="25"/>
    </location>
    <ligand>
        <name>substrate</name>
    </ligand>
</feature>
<comment type="cofactor">
    <cofactor evidence="2">
        <name>Mg(2+)</name>
        <dbReference type="ChEBI" id="CHEBI:18420"/>
    </cofactor>
    <text evidence="2">Binds 2 magnesium ions per subunit.</text>
</comment>
<keyword evidence="1 2" id="KW-0808">Transferase</keyword>
<dbReference type="OrthoDB" id="4191603at2"/>
<feature type="binding site" evidence="2">
    <location>
        <begin position="13"/>
        <end position="16"/>
    </location>
    <ligand>
        <name>substrate</name>
    </ligand>
</feature>
<feature type="active site" evidence="2">
    <location>
        <position position="12"/>
    </location>
</feature>
<feature type="binding site" evidence="2">
    <location>
        <position position="61"/>
    </location>
    <ligand>
        <name>substrate</name>
    </ligand>
</feature>
<dbReference type="HAMAP" id="MF_01139">
    <property type="entry name" value="ISPT"/>
    <property type="match status" value="1"/>
</dbReference>
<dbReference type="NCBIfam" id="TIGR00055">
    <property type="entry name" value="uppS"/>
    <property type="match status" value="1"/>
</dbReference>
<reference evidence="4 6" key="3">
    <citation type="submission" date="2019-08" db="EMBL/GenBank/DDBJ databases">
        <authorList>
            <person name="Kuhnert P."/>
        </authorList>
    </citation>
    <scope>NUCLEOTIDE SEQUENCE [LARGE SCALE GENOMIC DNA]</scope>
    <source>
        <strain evidence="4 6">B36.5</strain>
    </source>
</reference>
<dbReference type="Gene3D" id="3.40.1180.10">
    <property type="entry name" value="Decaprenyl diphosphate synthase-like"/>
    <property type="match status" value="1"/>
</dbReference>
<evidence type="ECO:0000256" key="1">
    <source>
        <dbReference type="ARBA" id="ARBA00022679"/>
    </source>
</evidence>
<reference evidence="3" key="1">
    <citation type="submission" date="2015-01" db="EMBL/GenBank/DDBJ databases">
        <authorList>
            <person name="Xiang T."/>
            <person name="Song Y."/>
            <person name="Huang L."/>
            <person name="Wang B."/>
            <person name="Wu P."/>
        </authorList>
    </citation>
    <scope>NUCLEOTIDE SEQUENCE [LARGE SCALE GENOMIC DNA]</scope>
    <source>
        <strain evidence="3">V1</strain>
    </source>
</reference>
<dbReference type="PROSITE" id="PS01066">
    <property type="entry name" value="UPP_SYNTHASE"/>
    <property type="match status" value="1"/>
</dbReference>
<comment type="subunit">
    <text evidence="2">Homodimer.</text>
</comment>
<dbReference type="EMBL" id="CDNC01000008">
    <property type="protein sequence ID" value="CEM61235.1"/>
    <property type="molecule type" value="Genomic_DNA"/>
</dbReference>
<feature type="binding site" evidence="2">
    <location>
        <position position="12"/>
    </location>
    <ligand>
        <name>Mg(2+)</name>
        <dbReference type="ChEBI" id="CHEBI:18420"/>
    </ligand>
</feature>
<comment type="similarity">
    <text evidence="2">Belongs to the UPP synthase family.</text>
</comment>
<feature type="binding site" evidence="2">
    <location>
        <position position="192"/>
    </location>
    <ligand>
        <name>Mg(2+)</name>
        <dbReference type="ChEBI" id="CHEBI:18420"/>
    </ligand>
</feature>
<dbReference type="Pfam" id="PF01255">
    <property type="entry name" value="Prenyltransf"/>
    <property type="match status" value="1"/>
</dbReference>
<dbReference type="Proteomes" id="UP000323594">
    <property type="component" value="Chromosome"/>
</dbReference>
<dbReference type="InterPro" id="IPR001441">
    <property type="entry name" value="UPP_synth-like"/>
</dbReference>
<dbReference type="InterPro" id="IPR036424">
    <property type="entry name" value="UPP_synth-like_sf"/>
</dbReference>
<dbReference type="AlphaFoldDB" id="A0A0B7GW85"/>
<dbReference type="PANTHER" id="PTHR10291">
    <property type="entry name" value="DEHYDRODOLICHYL DIPHOSPHATE SYNTHASE FAMILY MEMBER"/>
    <property type="match status" value="1"/>
</dbReference>
<dbReference type="PANTHER" id="PTHR10291:SF0">
    <property type="entry name" value="DEHYDRODOLICHYL DIPHOSPHATE SYNTHASE 2"/>
    <property type="match status" value="1"/>
</dbReference>
<feature type="active site" description="Proton acceptor" evidence="2">
    <location>
        <position position="60"/>
    </location>
</feature>
<name>A0A0B7GW85_TREPH</name>
<evidence type="ECO:0000313" key="5">
    <source>
        <dbReference type="Proteomes" id="UP000042527"/>
    </source>
</evidence>
<comment type="function">
    <text evidence="2">Catalyzes the condensation of isopentenyl diphosphate (IPP) with allylic pyrophosphates generating different type of terpenoids.</text>
</comment>
<feature type="binding site" evidence="2">
    <location>
        <begin position="179"/>
        <end position="181"/>
    </location>
    <ligand>
        <name>substrate</name>
    </ligand>
</feature>
<feature type="binding site" evidence="2">
    <location>
        <position position="17"/>
    </location>
    <ligand>
        <name>substrate</name>
    </ligand>
</feature>
<evidence type="ECO:0000256" key="2">
    <source>
        <dbReference type="HAMAP-Rule" id="MF_01139"/>
    </source>
</evidence>
<organism evidence="3 5">
    <name type="scientific">Treponema phagedenis</name>
    <dbReference type="NCBI Taxonomy" id="162"/>
    <lineage>
        <taxon>Bacteria</taxon>
        <taxon>Pseudomonadati</taxon>
        <taxon>Spirochaetota</taxon>
        <taxon>Spirochaetia</taxon>
        <taxon>Spirochaetales</taxon>
        <taxon>Treponemataceae</taxon>
        <taxon>Treponema</taxon>
    </lineage>
</organism>
<feature type="binding site" evidence="2">
    <location>
        <position position="173"/>
    </location>
    <ligand>
        <name>substrate</name>
    </ligand>
</feature>
<keyword evidence="2" id="KW-0479">Metal-binding</keyword>
<dbReference type="FunFam" id="3.40.1180.10:FF:000001">
    <property type="entry name" value="(2E,6E)-farnesyl-diphosphate-specific ditrans,polycis-undecaprenyl-diphosphate synthase"/>
    <property type="match status" value="1"/>
</dbReference>
<dbReference type="GO" id="GO:0045547">
    <property type="term" value="F:ditrans,polycis-polyprenyl diphosphate synthase [(2E,6E)-farnesyl diphosphate specific] activity"/>
    <property type="evidence" value="ECO:0007669"/>
    <property type="project" value="TreeGrafter"/>
</dbReference>
<keyword evidence="2" id="KW-0460">Magnesium</keyword>